<dbReference type="OrthoDB" id="1924973at2"/>
<dbReference type="AlphaFoldDB" id="A0A419T4F5"/>
<accession>A0A419T4F5</accession>
<gene>
    <name evidence="1" type="ORF">BET03_03270</name>
</gene>
<evidence type="ECO:0000313" key="2">
    <source>
        <dbReference type="Proteomes" id="UP000284177"/>
    </source>
</evidence>
<dbReference type="RefSeq" id="WP_120168815.1">
    <property type="nucleotide sequence ID" value="NZ_MCIB01000012.1"/>
</dbReference>
<sequence>MKISSYMSQNIYSLKQALGMATLRKAMNQDAQSVANIMKSVENINKTEIERSVNPHVGGNIDIKV</sequence>
<dbReference type="Proteomes" id="UP000284177">
    <property type="component" value="Unassembled WGS sequence"/>
</dbReference>
<organism evidence="1 2">
    <name type="scientific">Thermohalobacter berrensis</name>
    <dbReference type="NCBI Taxonomy" id="99594"/>
    <lineage>
        <taxon>Bacteria</taxon>
        <taxon>Bacillati</taxon>
        <taxon>Bacillota</taxon>
        <taxon>Tissierellia</taxon>
        <taxon>Tissierellales</taxon>
        <taxon>Thermohalobacteraceae</taxon>
        <taxon>Thermohalobacter</taxon>
    </lineage>
</organism>
<evidence type="ECO:0000313" key="1">
    <source>
        <dbReference type="EMBL" id="RKD32342.1"/>
    </source>
</evidence>
<comment type="caution">
    <text evidence="1">The sequence shown here is derived from an EMBL/GenBank/DDBJ whole genome shotgun (WGS) entry which is preliminary data.</text>
</comment>
<keyword evidence="2" id="KW-1185">Reference proteome</keyword>
<protein>
    <recommendedName>
        <fullName evidence="3">Motility protein</fullName>
    </recommendedName>
</protein>
<evidence type="ECO:0008006" key="3">
    <source>
        <dbReference type="Google" id="ProtNLM"/>
    </source>
</evidence>
<proteinExistence type="predicted"/>
<dbReference type="EMBL" id="MCIB01000012">
    <property type="protein sequence ID" value="RKD32342.1"/>
    <property type="molecule type" value="Genomic_DNA"/>
</dbReference>
<dbReference type="Pfam" id="PF14070">
    <property type="entry name" value="YjfB_motility"/>
    <property type="match status" value="1"/>
</dbReference>
<name>A0A419T4F5_9FIRM</name>
<dbReference type="InterPro" id="IPR025906">
    <property type="entry name" value="YjfB_motility"/>
</dbReference>
<reference evidence="1 2" key="1">
    <citation type="submission" date="2016-08" db="EMBL/GenBank/DDBJ databases">
        <title>Novel Firmicutes and Novel Genomes.</title>
        <authorList>
            <person name="Poppleton D.I."/>
            <person name="Gribaldo S."/>
        </authorList>
    </citation>
    <scope>NUCLEOTIDE SEQUENCE [LARGE SCALE GENOMIC DNA]</scope>
    <source>
        <strain evidence="1 2">CTT3</strain>
    </source>
</reference>